<dbReference type="EMBL" id="HACG01044174">
    <property type="protein sequence ID" value="CEK91039.1"/>
    <property type="molecule type" value="Transcribed_RNA"/>
</dbReference>
<accession>A0A0B7BCJ7</accession>
<protein>
    <submittedName>
        <fullName evidence="1">Uncharacterized protein</fullName>
    </submittedName>
</protein>
<reference evidence="1" key="1">
    <citation type="submission" date="2014-12" db="EMBL/GenBank/DDBJ databases">
        <title>Insight into the proteome of Arion vulgaris.</title>
        <authorList>
            <person name="Aradska J."/>
            <person name="Bulat T."/>
            <person name="Smidak R."/>
            <person name="Sarate P."/>
            <person name="Gangsoo J."/>
            <person name="Sialana F."/>
            <person name="Bilban M."/>
            <person name="Lubec G."/>
        </authorList>
    </citation>
    <scope>NUCLEOTIDE SEQUENCE</scope>
    <source>
        <tissue evidence="1">Skin</tissue>
    </source>
</reference>
<organism evidence="1">
    <name type="scientific">Arion vulgaris</name>
    <dbReference type="NCBI Taxonomy" id="1028688"/>
    <lineage>
        <taxon>Eukaryota</taxon>
        <taxon>Metazoa</taxon>
        <taxon>Spiralia</taxon>
        <taxon>Lophotrochozoa</taxon>
        <taxon>Mollusca</taxon>
        <taxon>Gastropoda</taxon>
        <taxon>Heterobranchia</taxon>
        <taxon>Euthyneura</taxon>
        <taxon>Panpulmonata</taxon>
        <taxon>Eupulmonata</taxon>
        <taxon>Stylommatophora</taxon>
        <taxon>Helicina</taxon>
        <taxon>Arionoidea</taxon>
        <taxon>Arionidae</taxon>
        <taxon>Arion</taxon>
    </lineage>
</organism>
<evidence type="ECO:0000313" key="1">
    <source>
        <dbReference type="EMBL" id="CEK91039.1"/>
    </source>
</evidence>
<dbReference type="AlphaFoldDB" id="A0A0B7BCJ7"/>
<sequence length="55" mass="6524">MHLWTCRKCNEDILNILIEQYCKEDFHLNQSMSTAKLKELRLKIGVARKNRTTGM</sequence>
<proteinExistence type="predicted"/>
<gene>
    <name evidence="1" type="primary">ORF180648</name>
</gene>
<name>A0A0B7BCJ7_9EUPU</name>